<dbReference type="EMBL" id="CM040459">
    <property type="protein sequence ID" value="MCI4379415.1"/>
    <property type="molecule type" value="Genomic_DNA"/>
</dbReference>
<organism evidence="1 2">
    <name type="scientific">Pangasianodon gigas</name>
    <name type="common">Mekong giant catfish</name>
    <name type="synonym">Pangasius gigas</name>
    <dbReference type="NCBI Taxonomy" id="30993"/>
    <lineage>
        <taxon>Eukaryota</taxon>
        <taxon>Metazoa</taxon>
        <taxon>Chordata</taxon>
        <taxon>Craniata</taxon>
        <taxon>Vertebrata</taxon>
        <taxon>Euteleostomi</taxon>
        <taxon>Actinopterygii</taxon>
        <taxon>Neopterygii</taxon>
        <taxon>Teleostei</taxon>
        <taxon>Ostariophysi</taxon>
        <taxon>Siluriformes</taxon>
        <taxon>Pangasiidae</taxon>
        <taxon>Pangasianodon</taxon>
    </lineage>
</organism>
<comment type="caution">
    <text evidence="1">The sequence shown here is derived from an EMBL/GenBank/DDBJ whole genome shotgun (WGS) entry which is preliminary data.</text>
</comment>
<evidence type="ECO:0000313" key="1">
    <source>
        <dbReference type="EMBL" id="MCI4379415.1"/>
    </source>
</evidence>
<dbReference type="Proteomes" id="UP000829447">
    <property type="component" value="Linkage Group LG6"/>
</dbReference>
<gene>
    <name evidence="1" type="ORF">PGIGA_G00227970</name>
</gene>
<proteinExistence type="predicted"/>
<accession>A0ACC5WKR1</accession>
<keyword evidence="2" id="KW-1185">Reference proteome</keyword>
<sequence>MNMDSLYKKKRQRQLFSEEAEDESQCCVGSSKKLVRFARADIPVLLGARADFCMSFEHGRMEDFGALPRNSDIAKRLRNLTRPKTNTLGSGLCDFNPISSWTEMLIFVFVLCGFTFCGLCVCERDTESFKQVEDRNAVFTEEQEANTFLGRHLLYNRFDFEIFTPGNLERECLEEVCNYEEAREVFENIPDTDAFWKKYTEAQDQGQKIDVTALLVGLIAGGVAIIIVGLLIWYSCQNKCKNKPVRTRSRRSNASVIIRRLEEVSLHPIPAPPLSDEMETHGLPSYDQAIAISGPHDAPPPPYPGSRPGTIRR</sequence>
<evidence type="ECO:0000313" key="2">
    <source>
        <dbReference type="Proteomes" id="UP000829447"/>
    </source>
</evidence>
<protein>
    <submittedName>
        <fullName evidence="1">Uncharacterized protein</fullName>
    </submittedName>
</protein>
<reference evidence="1 2" key="1">
    <citation type="journal article" date="2022" name="bioRxiv">
        <title>An ancient truncated duplication of the anti-Mullerian hormone receptor type 2 gene is a potential conserved master sex determinant in the Pangasiidae catfish family.</title>
        <authorList>
            <person name="Wen M."/>
            <person name="Pan Q."/>
            <person name="Jouanno E."/>
            <person name="Montfort J."/>
            <person name="Zahm M."/>
            <person name="Cabau C."/>
            <person name="Klopp C."/>
            <person name="Iampietro C."/>
            <person name="Roques C."/>
            <person name="Bouchez O."/>
            <person name="Castinel A."/>
            <person name="Donnadieu C."/>
            <person name="Parrinello H."/>
            <person name="Poncet C."/>
            <person name="Belmonte E."/>
            <person name="Gautier V."/>
            <person name="Avarre J.-C."/>
            <person name="Dugue R."/>
            <person name="Gustiano R."/>
            <person name="Ha T.T.T."/>
            <person name="Campet M."/>
            <person name="Sriphairoj K."/>
            <person name="Ribolli J."/>
            <person name="de Almeida F.L."/>
            <person name="Desvignes T."/>
            <person name="Postlethwait J.H."/>
            <person name="Bucao C.F."/>
            <person name="Robinson-Rechavi M."/>
            <person name="Bobe J."/>
            <person name="Herpin A."/>
            <person name="Guiguen Y."/>
        </authorList>
    </citation>
    <scope>NUCLEOTIDE SEQUENCE [LARGE SCALE GENOMIC DNA]</scope>
    <source>
        <strain evidence="1">YG-Dec2019</strain>
    </source>
</reference>
<name>A0ACC5WKR1_PANGG</name>